<dbReference type="PRINTS" id="PR00328">
    <property type="entry name" value="SAR1GTPBP"/>
</dbReference>
<feature type="binding site" evidence="5">
    <location>
        <position position="47"/>
    </location>
    <ligand>
        <name>Mg(2+)</name>
        <dbReference type="ChEBI" id="CHEBI:18420"/>
    </ligand>
</feature>
<dbReference type="InterPro" id="IPR027417">
    <property type="entry name" value="P-loop_NTPase"/>
</dbReference>
<dbReference type="InterPro" id="IPR005225">
    <property type="entry name" value="Small_GTP-bd"/>
</dbReference>
<keyword evidence="8" id="KW-1185">Reference proteome</keyword>
<reference evidence="7 8" key="1">
    <citation type="submission" date="2018-12" db="EMBL/GenBank/DDBJ databases">
        <authorList>
            <person name="Tiukova I."/>
            <person name="Dainat J."/>
        </authorList>
    </citation>
    <scope>NUCLEOTIDE SEQUENCE [LARGE SCALE GENOMIC DNA]</scope>
</reference>
<comment type="similarity">
    <text evidence="1 6">Belongs to the small GTPase superfamily. Arf family.</text>
</comment>
<evidence type="ECO:0000256" key="3">
    <source>
        <dbReference type="ARBA" id="ARBA00023134"/>
    </source>
</evidence>
<accession>A0A448YK27</accession>
<dbReference type="EMBL" id="CAACVR010000012">
    <property type="protein sequence ID" value="VEU21292.1"/>
    <property type="molecule type" value="Genomic_DNA"/>
</dbReference>
<dbReference type="GO" id="GO:0003924">
    <property type="term" value="F:GTPase activity"/>
    <property type="evidence" value="ECO:0007669"/>
    <property type="project" value="InterPro"/>
</dbReference>
<dbReference type="FunCoup" id="A0A448YK27">
    <property type="interactions" value="56"/>
</dbReference>
<dbReference type="Proteomes" id="UP000290900">
    <property type="component" value="Unassembled WGS sequence"/>
</dbReference>
<name>A0A448YK27_BRENA</name>
<dbReference type="AlphaFoldDB" id="A0A448YK27"/>
<evidence type="ECO:0000256" key="6">
    <source>
        <dbReference type="RuleBase" id="RU003925"/>
    </source>
</evidence>
<dbReference type="Pfam" id="PF00025">
    <property type="entry name" value="Arf"/>
    <property type="match status" value="1"/>
</dbReference>
<sequence length="186" mass="21736">MGLLSIIRKQKLREKEVRVLMLGLDNSGKTTIVRSLLHKDIQEISPTMGFNIDTISYKGFNINVWDIGGQSSLRTFWFNYFERTDFLVWVLDASSLQRLVENFKEFDKVLREDRLAGCGLLILINKIDIYDGDRQKLKEAITDTLRLKELQNHSWNLLCCSAYTGENLQDGLDWLVSEYEKKYYIL</sequence>
<protein>
    <submittedName>
        <fullName evidence="7">DEKNAAC102671</fullName>
    </submittedName>
</protein>
<dbReference type="GO" id="GO:0005525">
    <property type="term" value="F:GTP binding"/>
    <property type="evidence" value="ECO:0007669"/>
    <property type="project" value="UniProtKB-KW"/>
</dbReference>
<evidence type="ECO:0000256" key="4">
    <source>
        <dbReference type="PIRSR" id="PIRSR606689-1"/>
    </source>
</evidence>
<dbReference type="SMART" id="SM00178">
    <property type="entry name" value="SAR"/>
    <property type="match status" value="1"/>
</dbReference>
<dbReference type="Gene3D" id="3.40.50.300">
    <property type="entry name" value="P-loop containing nucleotide triphosphate hydrolases"/>
    <property type="match status" value="1"/>
</dbReference>
<keyword evidence="2 4" id="KW-0547">Nucleotide-binding</keyword>
<dbReference type="FunFam" id="3.40.50.300:FF:001166">
    <property type="entry name" value="ADP-ribosylation factor D"/>
    <property type="match status" value="1"/>
</dbReference>
<feature type="binding site" evidence="4">
    <location>
        <begin position="125"/>
        <end position="128"/>
    </location>
    <ligand>
        <name>GTP</name>
        <dbReference type="ChEBI" id="CHEBI:37565"/>
    </ligand>
</feature>
<evidence type="ECO:0000313" key="7">
    <source>
        <dbReference type="EMBL" id="VEU21292.1"/>
    </source>
</evidence>
<feature type="binding site" evidence="5">
    <location>
        <position position="30"/>
    </location>
    <ligand>
        <name>Mg(2+)</name>
        <dbReference type="ChEBI" id="CHEBI:18420"/>
    </ligand>
</feature>
<dbReference type="PANTHER" id="PTHR45697">
    <property type="entry name" value="ADP-RIBOSYLATION FACTOR-LIKE PROTEIN 2-RELATED"/>
    <property type="match status" value="1"/>
</dbReference>
<evidence type="ECO:0000256" key="5">
    <source>
        <dbReference type="PIRSR" id="PIRSR606689-2"/>
    </source>
</evidence>
<dbReference type="STRING" id="13370.A0A448YK27"/>
<dbReference type="InterPro" id="IPR044612">
    <property type="entry name" value="ARL2/3"/>
</dbReference>
<dbReference type="OrthoDB" id="2011769at2759"/>
<keyword evidence="3 4" id="KW-0342">GTP-binding</keyword>
<dbReference type="GO" id="GO:0046872">
    <property type="term" value="F:metal ion binding"/>
    <property type="evidence" value="ECO:0007669"/>
    <property type="project" value="UniProtKB-KW"/>
</dbReference>
<feature type="binding site" evidence="4">
    <location>
        <position position="69"/>
    </location>
    <ligand>
        <name>GTP</name>
        <dbReference type="ChEBI" id="CHEBI:37565"/>
    </ligand>
</feature>
<evidence type="ECO:0000256" key="2">
    <source>
        <dbReference type="ARBA" id="ARBA00022741"/>
    </source>
</evidence>
<feature type="binding site" evidence="4">
    <location>
        <begin position="23"/>
        <end position="30"/>
    </location>
    <ligand>
        <name>GTP</name>
        <dbReference type="ChEBI" id="CHEBI:37565"/>
    </ligand>
</feature>
<keyword evidence="5" id="KW-0460">Magnesium</keyword>
<dbReference type="InterPro" id="IPR006689">
    <property type="entry name" value="Small_GTPase_ARF/SAR"/>
</dbReference>
<dbReference type="SMART" id="SM00177">
    <property type="entry name" value="ARF"/>
    <property type="match status" value="1"/>
</dbReference>
<gene>
    <name evidence="7" type="ORF">BRENAR_LOCUS2027</name>
</gene>
<organism evidence="7 8">
    <name type="scientific">Brettanomyces naardenensis</name>
    <name type="common">Yeast</name>
    <dbReference type="NCBI Taxonomy" id="13370"/>
    <lineage>
        <taxon>Eukaryota</taxon>
        <taxon>Fungi</taxon>
        <taxon>Dikarya</taxon>
        <taxon>Ascomycota</taxon>
        <taxon>Saccharomycotina</taxon>
        <taxon>Pichiomycetes</taxon>
        <taxon>Pichiales</taxon>
        <taxon>Pichiaceae</taxon>
        <taxon>Brettanomyces</taxon>
    </lineage>
</organism>
<dbReference type="PROSITE" id="PS51417">
    <property type="entry name" value="ARF"/>
    <property type="match status" value="1"/>
</dbReference>
<proteinExistence type="inferred from homology"/>
<evidence type="ECO:0000313" key="8">
    <source>
        <dbReference type="Proteomes" id="UP000290900"/>
    </source>
</evidence>
<evidence type="ECO:0000256" key="1">
    <source>
        <dbReference type="ARBA" id="ARBA00010290"/>
    </source>
</evidence>
<dbReference type="InParanoid" id="A0A448YK27"/>
<keyword evidence="5" id="KW-0479">Metal-binding</keyword>
<dbReference type="SUPFAM" id="SSF52540">
    <property type="entry name" value="P-loop containing nucleoside triphosphate hydrolases"/>
    <property type="match status" value="1"/>
</dbReference>
<dbReference type="NCBIfam" id="TIGR00231">
    <property type="entry name" value="small_GTP"/>
    <property type="match status" value="1"/>
</dbReference>